<evidence type="ECO:0000256" key="2">
    <source>
        <dbReference type="SAM" id="SignalP"/>
    </source>
</evidence>
<dbReference type="Gene3D" id="2.160.20.10">
    <property type="entry name" value="Single-stranded right-handed beta-helix, Pectin lyase-like"/>
    <property type="match status" value="1"/>
</dbReference>
<feature type="compositionally biased region" description="Low complexity" evidence="1">
    <location>
        <begin position="311"/>
        <end position="320"/>
    </location>
</feature>
<dbReference type="InterPro" id="IPR011050">
    <property type="entry name" value="Pectin_lyase_fold/virulence"/>
</dbReference>
<evidence type="ECO:0000313" key="4">
    <source>
        <dbReference type="Proteomes" id="UP000780801"/>
    </source>
</evidence>
<name>A0A9P6FU55_9FUNG</name>
<dbReference type="AlphaFoldDB" id="A0A9P6FU55"/>
<feature type="compositionally biased region" description="Acidic residues" evidence="1">
    <location>
        <begin position="413"/>
        <end position="427"/>
    </location>
</feature>
<dbReference type="Proteomes" id="UP000780801">
    <property type="component" value="Unassembled WGS sequence"/>
</dbReference>
<sequence length="746" mass="82594">MKLAKNLISILFLLWTVKSQAPPQRAQSVAKHRIQVQALPYIPPPSISPDEKGNQIPDFSNVGYREGAVPLPVVPVKIILEPSTDHTVDDRQRIQDAIDKVGQLPMSPLLLRDGKTKIQVRGAVLLKAGVYRVNGTLILNQSGVVLRGEGNHGPDGPDGVEGVGTVIVATGKYVHDFIYINGLLNSKQGTPESILSNRNYRDGGGESGGSIKDLRPKNYYRRKIKRAIPLADEYIPSGSLRIPVKDITNFQPGTEIIVERLAKQAWMDMIGMGRFAAQPGTFPTTLSWETIQFNFRYFRKVTRVEKMLSDQSSNPPQTSNPLPPPSPPSPPPPPLTSPNLGDTSKAPLRRRRVPNLLPLVESNSEPRIQQTRHRRRLSRRGLFDPDGFFDTSSLPARESTPYSGDDNWSDNIPDGDNDFADDDDEEDMPRGDRPSEPDDPAWVPGYLHLNIPTVMDMDPTYGPGEVFPFEYKIAIPSDIGVENIALYSVFDRTVTNSESNPLEDENHAWFAVVVDHCENCWVADVRTRYFVSGINLAPASKHVTVQDCEITEPISTARDGGRRYMYLIKGQMGLVKRCFASDARHDFITGAKTRGPNVFVDSTGIRANNDAGPHNRWSMGTLYDNIHSRNLNVRNRGWIGAGQGWCGVNHVIYRCSTDVKSRFQSPPGGSNWVIGFEGALGDQMFEFEGRDATMIDIDSSMPRSLYWAQLVKRLGGTEAIAVDVEGWVGVAGKNKYPPKGSVTTTS</sequence>
<feature type="compositionally biased region" description="Pro residues" evidence="1">
    <location>
        <begin position="321"/>
        <end position="336"/>
    </location>
</feature>
<evidence type="ECO:0000313" key="3">
    <source>
        <dbReference type="EMBL" id="KAF9581895.1"/>
    </source>
</evidence>
<dbReference type="OrthoDB" id="509690at2759"/>
<feature type="compositionally biased region" description="Basic residues" evidence="1">
    <location>
        <begin position="370"/>
        <end position="379"/>
    </location>
</feature>
<dbReference type="InterPro" id="IPR012334">
    <property type="entry name" value="Pectin_lyas_fold"/>
</dbReference>
<keyword evidence="2" id="KW-0732">Signal</keyword>
<proteinExistence type="predicted"/>
<organism evidence="3 4">
    <name type="scientific">Lunasporangiospora selenospora</name>
    <dbReference type="NCBI Taxonomy" id="979761"/>
    <lineage>
        <taxon>Eukaryota</taxon>
        <taxon>Fungi</taxon>
        <taxon>Fungi incertae sedis</taxon>
        <taxon>Mucoromycota</taxon>
        <taxon>Mortierellomycotina</taxon>
        <taxon>Mortierellomycetes</taxon>
        <taxon>Mortierellales</taxon>
        <taxon>Mortierellaceae</taxon>
        <taxon>Lunasporangiospora</taxon>
    </lineage>
</organism>
<dbReference type="SUPFAM" id="SSF51126">
    <property type="entry name" value="Pectin lyase-like"/>
    <property type="match status" value="1"/>
</dbReference>
<protein>
    <submittedName>
        <fullName evidence="3">Uncharacterized protein</fullName>
    </submittedName>
</protein>
<feature type="region of interest" description="Disordered" evidence="1">
    <location>
        <begin position="306"/>
        <end position="443"/>
    </location>
</feature>
<dbReference type="EMBL" id="JAABOA010001275">
    <property type="protein sequence ID" value="KAF9581895.1"/>
    <property type="molecule type" value="Genomic_DNA"/>
</dbReference>
<feature type="chain" id="PRO_5040433159" evidence="2">
    <location>
        <begin position="20"/>
        <end position="746"/>
    </location>
</feature>
<comment type="caution">
    <text evidence="3">The sequence shown here is derived from an EMBL/GenBank/DDBJ whole genome shotgun (WGS) entry which is preliminary data.</text>
</comment>
<gene>
    <name evidence="3" type="ORF">BGW38_000921</name>
</gene>
<accession>A0A9P6FU55</accession>
<evidence type="ECO:0000256" key="1">
    <source>
        <dbReference type="SAM" id="MobiDB-lite"/>
    </source>
</evidence>
<keyword evidence="4" id="KW-1185">Reference proteome</keyword>
<feature type="signal peptide" evidence="2">
    <location>
        <begin position="1"/>
        <end position="19"/>
    </location>
</feature>
<reference evidence="3" key="1">
    <citation type="journal article" date="2020" name="Fungal Divers.">
        <title>Resolving the Mortierellaceae phylogeny through synthesis of multi-gene phylogenetics and phylogenomics.</title>
        <authorList>
            <person name="Vandepol N."/>
            <person name="Liber J."/>
            <person name="Desiro A."/>
            <person name="Na H."/>
            <person name="Kennedy M."/>
            <person name="Barry K."/>
            <person name="Grigoriev I.V."/>
            <person name="Miller A.N."/>
            <person name="O'Donnell K."/>
            <person name="Stajich J.E."/>
            <person name="Bonito G."/>
        </authorList>
    </citation>
    <scope>NUCLEOTIDE SEQUENCE</scope>
    <source>
        <strain evidence="3">KOD1015</strain>
    </source>
</reference>